<dbReference type="InterPro" id="IPR053134">
    <property type="entry name" value="RNA-dir_DNA_polymerase"/>
</dbReference>
<dbReference type="AlphaFoldDB" id="A0A371F0G6"/>
<dbReference type="Gene3D" id="3.10.10.10">
    <property type="entry name" value="HIV Type 1 Reverse Transcriptase, subunit A, domain 1"/>
    <property type="match status" value="1"/>
</dbReference>
<dbReference type="InterPro" id="IPR043502">
    <property type="entry name" value="DNA/RNA_pol_sf"/>
</dbReference>
<evidence type="ECO:0000256" key="1">
    <source>
        <dbReference type="SAM" id="MobiDB-lite"/>
    </source>
</evidence>
<dbReference type="PANTHER" id="PTHR24559">
    <property type="entry name" value="TRANSPOSON TY3-I GAG-POL POLYPROTEIN"/>
    <property type="match status" value="1"/>
</dbReference>
<keyword evidence="3" id="KW-1185">Reference proteome</keyword>
<organism evidence="2 3">
    <name type="scientific">Mucuna pruriens</name>
    <name type="common">Velvet bean</name>
    <name type="synonym">Dolichos pruriens</name>
    <dbReference type="NCBI Taxonomy" id="157652"/>
    <lineage>
        <taxon>Eukaryota</taxon>
        <taxon>Viridiplantae</taxon>
        <taxon>Streptophyta</taxon>
        <taxon>Embryophyta</taxon>
        <taxon>Tracheophyta</taxon>
        <taxon>Spermatophyta</taxon>
        <taxon>Magnoliopsida</taxon>
        <taxon>eudicotyledons</taxon>
        <taxon>Gunneridae</taxon>
        <taxon>Pentapetalae</taxon>
        <taxon>rosids</taxon>
        <taxon>fabids</taxon>
        <taxon>Fabales</taxon>
        <taxon>Fabaceae</taxon>
        <taxon>Papilionoideae</taxon>
        <taxon>50 kb inversion clade</taxon>
        <taxon>NPAAA clade</taxon>
        <taxon>indigoferoid/millettioid clade</taxon>
        <taxon>Phaseoleae</taxon>
        <taxon>Mucuna</taxon>
    </lineage>
</organism>
<evidence type="ECO:0000313" key="2">
    <source>
        <dbReference type="EMBL" id="RDX71782.1"/>
    </source>
</evidence>
<comment type="caution">
    <text evidence="2">The sequence shown here is derived from an EMBL/GenBank/DDBJ whole genome shotgun (WGS) entry which is preliminary data.</text>
</comment>
<dbReference type="PANTHER" id="PTHR24559:SF444">
    <property type="entry name" value="REVERSE TRANSCRIPTASE DOMAIN-CONTAINING PROTEIN"/>
    <property type="match status" value="1"/>
</dbReference>
<dbReference type="Proteomes" id="UP000257109">
    <property type="component" value="Unassembled WGS sequence"/>
</dbReference>
<evidence type="ECO:0000313" key="3">
    <source>
        <dbReference type="Proteomes" id="UP000257109"/>
    </source>
</evidence>
<accession>A0A371F0G6</accession>
<feature type="non-terminal residue" evidence="2">
    <location>
        <position position="1"/>
    </location>
</feature>
<dbReference type="SUPFAM" id="SSF56672">
    <property type="entry name" value="DNA/RNA polymerases"/>
    <property type="match status" value="1"/>
</dbReference>
<name>A0A371F0G6_MUCPR</name>
<feature type="region of interest" description="Disordered" evidence="1">
    <location>
        <begin position="1"/>
        <end position="32"/>
    </location>
</feature>
<dbReference type="STRING" id="157652.A0A371F0G6"/>
<gene>
    <name evidence="2" type="ORF">CR513_48822</name>
</gene>
<proteinExistence type="predicted"/>
<feature type="compositionally biased region" description="Basic and acidic residues" evidence="1">
    <location>
        <begin position="1"/>
        <end position="24"/>
    </location>
</feature>
<sequence>MAETKREEKRDGGKGVDQGKEWIPDTKASSPPFQVEVPAWPREVQVEDEDHVTKLGLPPTSLEVCSGMMYKFIGKQVMIKGVIELKTAFGEHGHAHSILVLYTMVDVEASYNIIMRRLALNKLGAEVGRIWADHRVSRRCYEDSLRIGSQPSRVKEPTINVLDLDLDPCCELEHERPLPAEDLKEVNIGPWLTHKTRIGTTLAKEEESRLVSFRWRDRDVFAWSPTDMPGINPKFLYHHLSRKRKLGEEKRRAARKETSKLLAVGFIREIQYPTWLANVVMVKKASSKWRMCTNYIDLNKAWPKGPYFLPSIDQLVDGRQALPF</sequence>
<protein>
    <submittedName>
        <fullName evidence="2">Uncharacterized protein</fullName>
    </submittedName>
</protein>
<dbReference type="OrthoDB" id="5968890at2759"/>
<dbReference type="EMBL" id="QJKJ01011203">
    <property type="protein sequence ID" value="RDX71782.1"/>
    <property type="molecule type" value="Genomic_DNA"/>
</dbReference>
<reference evidence="2" key="1">
    <citation type="submission" date="2018-05" db="EMBL/GenBank/DDBJ databases">
        <title>Draft genome of Mucuna pruriens seed.</title>
        <authorList>
            <person name="Nnadi N.E."/>
            <person name="Vos R."/>
            <person name="Hasami M.H."/>
            <person name="Devisetty U.K."/>
            <person name="Aguiy J.C."/>
        </authorList>
    </citation>
    <scope>NUCLEOTIDE SEQUENCE [LARGE SCALE GENOMIC DNA]</scope>
    <source>
        <strain evidence="2">JCA_2017</strain>
    </source>
</reference>